<evidence type="ECO:0000259" key="7">
    <source>
        <dbReference type="Pfam" id="PF01292"/>
    </source>
</evidence>
<comment type="caution">
    <text evidence="8">The sequence shown here is derived from an EMBL/GenBank/DDBJ whole genome shotgun (WGS) entry which is preliminary data.</text>
</comment>
<dbReference type="InterPro" id="IPR011577">
    <property type="entry name" value="Cyt_b561_bac/Ni-Hgenase"/>
</dbReference>
<feature type="transmembrane region" description="Helical" evidence="6">
    <location>
        <begin position="75"/>
        <end position="93"/>
    </location>
</feature>
<protein>
    <submittedName>
        <fullName evidence="8">Cytochrome b/b6 domain-containing protein</fullName>
    </submittedName>
</protein>
<name>A0ABV5CFU0_9SPHI</name>
<evidence type="ECO:0000256" key="6">
    <source>
        <dbReference type="SAM" id="Phobius"/>
    </source>
</evidence>
<dbReference type="Proteomes" id="UP001580928">
    <property type="component" value="Unassembled WGS sequence"/>
</dbReference>
<evidence type="ECO:0000256" key="4">
    <source>
        <dbReference type="ARBA" id="ARBA00022989"/>
    </source>
</evidence>
<reference evidence="8 9" key="1">
    <citation type="submission" date="2024-04" db="EMBL/GenBank/DDBJ databases">
        <title>Albibacterium profundi sp. nov., isolated from sediment of the Challenger Deep of Mariana Trench.</title>
        <authorList>
            <person name="Wang Y."/>
        </authorList>
    </citation>
    <scope>NUCLEOTIDE SEQUENCE [LARGE SCALE GENOMIC DNA]</scope>
    <source>
        <strain evidence="8 9">RHL897</strain>
    </source>
</reference>
<evidence type="ECO:0000256" key="5">
    <source>
        <dbReference type="ARBA" id="ARBA00023136"/>
    </source>
</evidence>
<organism evidence="8 9">
    <name type="scientific">Albibacterium profundi</name>
    <dbReference type="NCBI Taxonomy" id="3134906"/>
    <lineage>
        <taxon>Bacteria</taxon>
        <taxon>Pseudomonadati</taxon>
        <taxon>Bacteroidota</taxon>
        <taxon>Sphingobacteriia</taxon>
        <taxon>Sphingobacteriales</taxon>
        <taxon>Sphingobacteriaceae</taxon>
        <taxon>Albibacterium</taxon>
    </lineage>
</organism>
<feature type="transmembrane region" description="Helical" evidence="6">
    <location>
        <begin position="6"/>
        <end position="30"/>
    </location>
</feature>
<evidence type="ECO:0000256" key="2">
    <source>
        <dbReference type="ARBA" id="ARBA00022475"/>
    </source>
</evidence>
<gene>
    <name evidence="8" type="ORF">WKR92_11345</name>
</gene>
<feature type="transmembrane region" description="Helical" evidence="6">
    <location>
        <begin position="114"/>
        <end position="134"/>
    </location>
</feature>
<proteinExistence type="predicted"/>
<dbReference type="EMBL" id="JBBVGT010000002">
    <property type="protein sequence ID" value="MFB5946427.1"/>
    <property type="molecule type" value="Genomic_DNA"/>
</dbReference>
<dbReference type="InterPro" id="IPR016174">
    <property type="entry name" value="Di-haem_cyt_TM"/>
</dbReference>
<sequence length="180" mass="20899">MNRNYILHRILHWCIGFVILFILLTVFLRLNWMNKDIMAGILSRDLSALGIQITYDDAVKIAKDIRRPMWNTHIYAGYILTGLFVFKMILVLIKGASFDSPFCSGNSRRKKFQSWVYVFFYFFLGVSLATGLLIEMGPANWKAGLEAIHSLSLYYVIPFLALHFFGILFSRIRKEREASE</sequence>
<evidence type="ECO:0000313" key="9">
    <source>
        <dbReference type="Proteomes" id="UP001580928"/>
    </source>
</evidence>
<keyword evidence="9" id="KW-1185">Reference proteome</keyword>
<accession>A0ABV5CFU0</accession>
<feature type="domain" description="Cytochrome b561 bacterial/Ni-hydrogenase" evidence="7">
    <location>
        <begin position="7"/>
        <end position="174"/>
    </location>
</feature>
<evidence type="ECO:0000313" key="8">
    <source>
        <dbReference type="EMBL" id="MFB5946427.1"/>
    </source>
</evidence>
<comment type="subcellular location">
    <subcellularLocation>
        <location evidence="1">Cell membrane</location>
        <topology evidence="1">Multi-pass membrane protein</topology>
    </subcellularLocation>
</comment>
<keyword evidence="2" id="KW-1003">Cell membrane</keyword>
<dbReference type="Pfam" id="PF01292">
    <property type="entry name" value="Ni_hydr_CYTB"/>
    <property type="match status" value="1"/>
</dbReference>
<keyword evidence="4 6" id="KW-1133">Transmembrane helix</keyword>
<keyword evidence="3 6" id="KW-0812">Transmembrane</keyword>
<evidence type="ECO:0000256" key="3">
    <source>
        <dbReference type="ARBA" id="ARBA00022692"/>
    </source>
</evidence>
<dbReference type="RefSeq" id="WP_375557930.1">
    <property type="nucleotide sequence ID" value="NZ_JBBVGT010000002.1"/>
</dbReference>
<keyword evidence="5 6" id="KW-0472">Membrane</keyword>
<evidence type="ECO:0000256" key="1">
    <source>
        <dbReference type="ARBA" id="ARBA00004651"/>
    </source>
</evidence>
<feature type="transmembrane region" description="Helical" evidence="6">
    <location>
        <begin position="154"/>
        <end position="172"/>
    </location>
</feature>
<dbReference type="SUPFAM" id="SSF81342">
    <property type="entry name" value="Transmembrane di-heme cytochromes"/>
    <property type="match status" value="1"/>
</dbReference>